<organism evidence="1">
    <name type="scientific">marine metagenome</name>
    <dbReference type="NCBI Taxonomy" id="408172"/>
    <lineage>
        <taxon>unclassified sequences</taxon>
        <taxon>metagenomes</taxon>
        <taxon>ecological metagenomes</taxon>
    </lineage>
</organism>
<reference evidence="1" key="1">
    <citation type="submission" date="2018-05" db="EMBL/GenBank/DDBJ databases">
        <authorList>
            <person name="Lanie J.A."/>
            <person name="Ng W.-L."/>
            <person name="Kazmierczak K.M."/>
            <person name="Andrzejewski T.M."/>
            <person name="Davidsen T.M."/>
            <person name="Wayne K.J."/>
            <person name="Tettelin H."/>
            <person name="Glass J.I."/>
            <person name="Rusch D."/>
            <person name="Podicherti R."/>
            <person name="Tsui H.-C.T."/>
            <person name="Winkler M.E."/>
        </authorList>
    </citation>
    <scope>NUCLEOTIDE SEQUENCE</scope>
</reference>
<name>A0A381WUI7_9ZZZZ</name>
<proteinExistence type="predicted"/>
<evidence type="ECO:0000313" key="1">
    <source>
        <dbReference type="EMBL" id="SVA56176.1"/>
    </source>
</evidence>
<sequence>MRVHLRGRRPAQHSLIIPIKSVGCPVVDLQHVSDGAHEDIHTGRHDGHEDPPRLQRADRFARPGHQRDARVTAHDILSVDLGLYRSPQTDVVSHELIIADLAIQEALKGFEILGTEAVVDILP</sequence>
<dbReference type="AlphaFoldDB" id="A0A381WUI7"/>
<dbReference type="EMBL" id="UINC01012927">
    <property type="protein sequence ID" value="SVA56176.1"/>
    <property type="molecule type" value="Genomic_DNA"/>
</dbReference>
<accession>A0A381WUI7</accession>
<protein>
    <submittedName>
        <fullName evidence="1">Uncharacterized protein</fullName>
    </submittedName>
</protein>
<gene>
    <name evidence="1" type="ORF">METZ01_LOCUS109030</name>
</gene>